<proteinExistence type="predicted"/>
<keyword evidence="7" id="KW-1185">Reference proteome</keyword>
<accession>A0A7C9BCN5</accession>
<feature type="transmembrane region" description="Helical" evidence="5">
    <location>
        <begin position="85"/>
        <end position="102"/>
    </location>
</feature>
<comment type="caution">
    <text evidence="6">The sequence shown here is derived from an EMBL/GenBank/DDBJ whole genome shotgun (WGS) entry which is preliminary data.</text>
</comment>
<keyword evidence="3 5" id="KW-1133">Transmembrane helix</keyword>
<evidence type="ECO:0000256" key="4">
    <source>
        <dbReference type="ARBA" id="ARBA00023136"/>
    </source>
</evidence>
<dbReference type="PANTHER" id="PTHR43243:SF11">
    <property type="entry name" value="AMINO ACID PERMEASE_ SLC12A DOMAIN-CONTAINING PROTEIN"/>
    <property type="match status" value="1"/>
</dbReference>
<dbReference type="Pfam" id="PF13520">
    <property type="entry name" value="AA_permease_2"/>
    <property type="match status" value="1"/>
</dbReference>
<dbReference type="Gene3D" id="1.20.1740.10">
    <property type="entry name" value="Amino acid/polyamine transporter I"/>
    <property type="match status" value="1"/>
</dbReference>
<evidence type="ECO:0000256" key="5">
    <source>
        <dbReference type="SAM" id="Phobius"/>
    </source>
</evidence>
<feature type="transmembrane region" description="Helical" evidence="5">
    <location>
        <begin position="347"/>
        <end position="368"/>
    </location>
</feature>
<evidence type="ECO:0000256" key="3">
    <source>
        <dbReference type="ARBA" id="ARBA00022989"/>
    </source>
</evidence>
<feature type="transmembrane region" description="Helical" evidence="5">
    <location>
        <begin position="33"/>
        <end position="55"/>
    </location>
</feature>
<evidence type="ECO:0000256" key="1">
    <source>
        <dbReference type="ARBA" id="ARBA00004141"/>
    </source>
</evidence>
<dbReference type="Proteomes" id="UP000479293">
    <property type="component" value="Unassembled WGS sequence"/>
</dbReference>
<keyword evidence="4 5" id="KW-0472">Membrane</keyword>
<evidence type="ECO:0000313" key="7">
    <source>
        <dbReference type="Proteomes" id="UP000479293"/>
    </source>
</evidence>
<dbReference type="GO" id="GO:0015171">
    <property type="term" value="F:amino acid transmembrane transporter activity"/>
    <property type="evidence" value="ECO:0007669"/>
    <property type="project" value="TreeGrafter"/>
</dbReference>
<protein>
    <submittedName>
        <fullName evidence="6">Amino acid permease</fullName>
    </submittedName>
</protein>
<feature type="transmembrane region" description="Helical" evidence="5">
    <location>
        <begin position="271"/>
        <end position="299"/>
    </location>
</feature>
<dbReference type="AlphaFoldDB" id="A0A7C9BCN5"/>
<sequence length="580" mass="64079">MESTHHKKLNEIAATAICGNDITSSCLYVSSLAILYAGQYAWIALLIVALVLFLFRKIYGEVVGALPLNGGAYNVLLNTTTKSNASVAACLTILSYMATAVISASEAMHYLHDIIPSVNIILFTAILITVFLLLVMSGISESSVVAIIIFVLHITAMLTLIISGIWYISQNGLQVASFNFKAPLNGGFATALFLGFSTAMLGISGFESSANFVEEQKQGVFPKTLRNMWIAVSVINPLMALTAVMVLPLADVSNHQEALLSHLGQNTGGDWLATFISVDAVLVLSGALLTSYVGVNGLIKRMALDRILPQFLLKENKKGSSPRILILFYLLCLSVLFITNGELGPLAGVYTISFLLVMVYFGFGNFLLKSKRSRLPRPERATIFSVAIAILAVVIALYGNIIMHPDYLIVFLQYFVPSILVIILLLNRNEILKLLLVLVNSFFTTLKHIAAASRLQLSRHIRKLTEQEFVYFTKGDDISILNKVMMYVQENEITKKLKIVTVLKEGDEVASEFFQDLDVLDRAYPDIKIEYIQLRGTFGPQIIEKLSKEWEIPINFMFISSPSDRFTHRVSDLGGVRLII</sequence>
<gene>
    <name evidence="6" type="ORF">GBK04_20480</name>
</gene>
<dbReference type="RefSeq" id="WP_152762915.1">
    <property type="nucleotide sequence ID" value="NZ_WHLY01000002.1"/>
</dbReference>
<evidence type="ECO:0000256" key="2">
    <source>
        <dbReference type="ARBA" id="ARBA00022692"/>
    </source>
</evidence>
<dbReference type="GO" id="GO:0016020">
    <property type="term" value="C:membrane"/>
    <property type="evidence" value="ECO:0007669"/>
    <property type="project" value="UniProtKB-SubCell"/>
</dbReference>
<comment type="subcellular location">
    <subcellularLocation>
        <location evidence="1">Membrane</location>
        <topology evidence="1">Multi-pass membrane protein</topology>
    </subcellularLocation>
</comment>
<feature type="transmembrane region" description="Helical" evidence="5">
    <location>
        <begin position="114"/>
        <end position="136"/>
    </location>
</feature>
<feature type="transmembrane region" description="Helical" evidence="5">
    <location>
        <begin position="143"/>
        <end position="168"/>
    </location>
</feature>
<feature type="transmembrane region" description="Helical" evidence="5">
    <location>
        <begin position="380"/>
        <end position="401"/>
    </location>
</feature>
<dbReference type="PANTHER" id="PTHR43243">
    <property type="entry name" value="INNER MEMBRANE TRANSPORTER YGJI-RELATED"/>
    <property type="match status" value="1"/>
</dbReference>
<feature type="transmembrane region" description="Helical" evidence="5">
    <location>
        <begin position="188"/>
        <end position="206"/>
    </location>
</feature>
<name>A0A7C9BCN5_9BACT</name>
<keyword evidence="2 5" id="KW-0812">Transmembrane</keyword>
<organism evidence="6 7">
    <name type="scientific">Salmonirosea aquatica</name>
    <dbReference type="NCBI Taxonomy" id="2654236"/>
    <lineage>
        <taxon>Bacteria</taxon>
        <taxon>Pseudomonadati</taxon>
        <taxon>Bacteroidota</taxon>
        <taxon>Cytophagia</taxon>
        <taxon>Cytophagales</taxon>
        <taxon>Spirosomataceae</taxon>
        <taxon>Salmonirosea</taxon>
    </lineage>
</organism>
<feature type="transmembrane region" description="Helical" evidence="5">
    <location>
        <begin position="227"/>
        <end position="251"/>
    </location>
</feature>
<dbReference type="InterPro" id="IPR002293">
    <property type="entry name" value="AA/rel_permease1"/>
</dbReference>
<reference evidence="6 7" key="1">
    <citation type="submission" date="2019-10" db="EMBL/GenBank/DDBJ databases">
        <title>Draft Genome Sequence of Cytophagaceae sp. SJW1-29.</title>
        <authorList>
            <person name="Choi A."/>
        </authorList>
    </citation>
    <scope>NUCLEOTIDE SEQUENCE [LARGE SCALE GENOMIC DNA]</scope>
    <source>
        <strain evidence="6 7">SJW1-29</strain>
    </source>
</reference>
<evidence type="ECO:0000313" key="6">
    <source>
        <dbReference type="EMBL" id="MPR35662.1"/>
    </source>
</evidence>
<feature type="transmembrane region" description="Helical" evidence="5">
    <location>
        <begin position="407"/>
        <end position="426"/>
    </location>
</feature>
<feature type="transmembrane region" description="Helical" evidence="5">
    <location>
        <begin position="320"/>
        <end position="341"/>
    </location>
</feature>
<dbReference type="EMBL" id="WHLY01000002">
    <property type="protein sequence ID" value="MPR35662.1"/>
    <property type="molecule type" value="Genomic_DNA"/>
</dbReference>